<keyword evidence="1" id="KW-0812">Transmembrane</keyword>
<dbReference type="RefSeq" id="WP_267567521.1">
    <property type="nucleotide sequence ID" value="NZ_JAPNTZ010000014.1"/>
</dbReference>
<gene>
    <name evidence="2" type="ORF">OWR29_34075</name>
</gene>
<keyword evidence="1" id="KW-1133">Transmembrane helix</keyword>
<proteinExistence type="predicted"/>
<sequence length="326" mass="35097">MTIEDDLRVTLQQHAARPASSPDPDLWESVAAGVWRRRRRQRAATVGAAAVALAAVAALPPLLSQRDQRTPEPPAVTPTVEWVHPSWSKPDFPLRPSWVPADAGERTVSRLGPNSHLSYERGTSVLSAEVGPLQADWEVEATDVHETTVNGRPASVHASGSFDGAAAGERYVGVRWQLADKRWVQVLSFGKRTEADVLRFARGLTSGSVNAGLPPFVFDVIPPSYTLQHQSADLMCLAPTADVAKERQPTGICIHLGGPGEDDDAGAPGERTTVNGNPAIYFSGTGVLNVELPGDRTLRVEWQPDEPTSPTSDEILRLATSIHVQP</sequence>
<comment type="caution">
    <text evidence="2">The sequence shown here is derived from an EMBL/GenBank/DDBJ whole genome shotgun (WGS) entry which is preliminary data.</text>
</comment>
<protein>
    <recommendedName>
        <fullName evidence="4">DUF4367 domain-containing protein</fullName>
    </recommendedName>
</protein>
<reference evidence="2" key="1">
    <citation type="submission" date="2022-11" db="EMBL/GenBank/DDBJ databases">
        <authorList>
            <person name="Somphong A."/>
            <person name="Phongsopitanun W."/>
        </authorList>
    </citation>
    <scope>NUCLEOTIDE SEQUENCE</scope>
    <source>
        <strain evidence="2">Pm04-4</strain>
    </source>
</reference>
<evidence type="ECO:0000313" key="3">
    <source>
        <dbReference type="Proteomes" id="UP001151002"/>
    </source>
</evidence>
<evidence type="ECO:0000256" key="1">
    <source>
        <dbReference type="SAM" id="Phobius"/>
    </source>
</evidence>
<keyword evidence="1" id="KW-0472">Membrane</keyword>
<accession>A0ABT4BB63</accession>
<feature type="transmembrane region" description="Helical" evidence="1">
    <location>
        <begin position="43"/>
        <end position="63"/>
    </location>
</feature>
<name>A0ABT4BB63_9ACTN</name>
<dbReference type="EMBL" id="JAPNTZ010000014">
    <property type="protein sequence ID" value="MCY1143050.1"/>
    <property type="molecule type" value="Genomic_DNA"/>
</dbReference>
<keyword evidence="3" id="KW-1185">Reference proteome</keyword>
<evidence type="ECO:0000313" key="2">
    <source>
        <dbReference type="EMBL" id="MCY1143050.1"/>
    </source>
</evidence>
<organism evidence="2 3">
    <name type="scientific">Paractinoplanes pyxinae</name>
    <dbReference type="NCBI Taxonomy" id="2997416"/>
    <lineage>
        <taxon>Bacteria</taxon>
        <taxon>Bacillati</taxon>
        <taxon>Actinomycetota</taxon>
        <taxon>Actinomycetes</taxon>
        <taxon>Micromonosporales</taxon>
        <taxon>Micromonosporaceae</taxon>
        <taxon>Paractinoplanes</taxon>
    </lineage>
</organism>
<evidence type="ECO:0008006" key="4">
    <source>
        <dbReference type="Google" id="ProtNLM"/>
    </source>
</evidence>
<dbReference type="Proteomes" id="UP001151002">
    <property type="component" value="Unassembled WGS sequence"/>
</dbReference>